<evidence type="ECO:0000313" key="3">
    <source>
        <dbReference type="Proteomes" id="UP001239019"/>
    </source>
</evidence>
<reference evidence="2 3" key="1">
    <citation type="submission" date="2023-08" db="EMBL/GenBank/DDBJ databases">
        <title>Whole-genome sequencing of halo(alkali)philic microorganisms from hypersaline lakes.</title>
        <authorList>
            <person name="Sorokin D.Y."/>
            <person name="Abbas B."/>
            <person name="Merkel A.Y."/>
        </authorList>
    </citation>
    <scope>NUCLEOTIDE SEQUENCE [LARGE SCALE GENOMIC DNA]</scope>
    <source>
        <strain evidence="2 3">AB-CW4</strain>
    </source>
</reference>
<name>A0ABU0W951_9GAMM</name>
<feature type="signal peptide" evidence="1">
    <location>
        <begin position="1"/>
        <end position="26"/>
    </location>
</feature>
<sequence>MRHSMVATSMLAVALLLPLLFAPAHASVQIHGYQEVSSTAAGTIRGTGLRLRWLATPGTPLGGDWYFRPGAEVTAGQFQDSRETRRYWEATGLGRLEFRGESVGFYAQGGIGRLEISGEYQDPLSPGARVFEDNDTLLSAEVGLRLYEGVRMDVGLRYQRYQEAGVEFRGVVVGLGF</sequence>
<keyword evidence="3" id="KW-1185">Reference proteome</keyword>
<keyword evidence="1" id="KW-0732">Signal</keyword>
<gene>
    <name evidence="2" type="ORF">RBH19_10390</name>
</gene>
<evidence type="ECO:0008006" key="4">
    <source>
        <dbReference type="Google" id="ProtNLM"/>
    </source>
</evidence>
<organism evidence="2 3">
    <name type="scientific">Natronospira bacteriovora</name>
    <dbReference type="NCBI Taxonomy" id="3069753"/>
    <lineage>
        <taxon>Bacteria</taxon>
        <taxon>Pseudomonadati</taxon>
        <taxon>Pseudomonadota</taxon>
        <taxon>Gammaproteobacteria</taxon>
        <taxon>Natronospirales</taxon>
        <taxon>Natronospiraceae</taxon>
        <taxon>Natronospira</taxon>
    </lineage>
</organism>
<comment type="caution">
    <text evidence="2">The sequence shown here is derived from an EMBL/GenBank/DDBJ whole genome shotgun (WGS) entry which is preliminary data.</text>
</comment>
<proteinExistence type="predicted"/>
<evidence type="ECO:0000256" key="1">
    <source>
        <dbReference type="SAM" id="SignalP"/>
    </source>
</evidence>
<evidence type="ECO:0000313" key="2">
    <source>
        <dbReference type="EMBL" id="MDQ2070288.1"/>
    </source>
</evidence>
<feature type="chain" id="PRO_5045528928" description="Outer membrane protein beta-barrel domain-containing protein" evidence="1">
    <location>
        <begin position="27"/>
        <end position="177"/>
    </location>
</feature>
<protein>
    <recommendedName>
        <fullName evidence="4">Outer membrane protein beta-barrel domain-containing protein</fullName>
    </recommendedName>
</protein>
<dbReference type="RefSeq" id="WP_306728781.1">
    <property type="nucleotide sequence ID" value="NZ_JAVDDT010000006.1"/>
</dbReference>
<dbReference type="EMBL" id="JAVDDT010000006">
    <property type="protein sequence ID" value="MDQ2070288.1"/>
    <property type="molecule type" value="Genomic_DNA"/>
</dbReference>
<dbReference type="Proteomes" id="UP001239019">
    <property type="component" value="Unassembled WGS sequence"/>
</dbReference>
<accession>A0ABU0W951</accession>
<dbReference type="Gene3D" id="2.40.160.20">
    <property type="match status" value="1"/>
</dbReference>